<dbReference type="GO" id="GO:0005911">
    <property type="term" value="C:cell-cell junction"/>
    <property type="evidence" value="ECO:0007669"/>
    <property type="project" value="TreeGrafter"/>
</dbReference>
<dbReference type="EMBL" id="KZ508696">
    <property type="protein sequence ID" value="PKU34918.1"/>
    <property type="molecule type" value="Genomic_DNA"/>
</dbReference>
<dbReference type="PROSITE" id="PS00856">
    <property type="entry name" value="GUANYLATE_KINASE_1"/>
    <property type="match status" value="1"/>
</dbReference>
<evidence type="ECO:0000259" key="3">
    <source>
        <dbReference type="PROSITE" id="PS50052"/>
    </source>
</evidence>
<dbReference type="InterPro" id="IPR008145">
    <property type="entry name" value="GK/Ca_channel_bsu"/>
</dbReference>
<evidence type="ECO:0000256" key="2">
    <source>
        <dbReference type="ARBA" id="ARBA00023136"/>
    </source>
</evidence>
<reference evidence="5" key="1">
    <citation type="submission" date="2017-11" db="EMBL/GenBank/DDBJ databases">
        <authorList>
            <person name="Lima N.C."/>
            <person name="Parody-Merino A.M."/>
            <person name="Battley P.F."/>
            <person name="Fidler A.E."/>
            <person name="Prosdocimi F."/>
        </authorList>
    </citation>
    <scope>NUCLEOTIDE SEQUENCE [LARGE SCALE GENOMIC DNA]</scope>
</reference>
<proteinExistence type="predicted"/>
<dbReference type="Gene3D" id="3.30.63.10">
    <property type="entry name" value="Guanylate Kinase phosphate binding domain"/>
    <property type="match status" value="1"/>
</dbReference>
<dbReference type="PANTHER" id="PTHR10316">
    <property type="entry name" value="MEMBRANE ASSOCIATED GUANYLATE KINASE-RELATED"/>
    <property type="match status" value="1"/>
</dbReference>
<dbReference type="SUPFAM" id="SSF52540">
    <property type="entry name" value="P-loop containing nucleoside triphosphate hydrolases"/>
    <property type="match status" value="1"/>
</dbReference>
<dbReference type="OrthoDB" id="66881at2759"/>
<dbReference type="Pfam" id="PF00625">
    <property type="entry name" value="Guanylate_kin"/>
    <property type="match status" value="1"/>
</dbReference>
<evidence type="ECO:0000256" key="1">
    <source>
        <dbReference type="ARBA" id="ARBA00004170"/>
    </source>
</evidence>
<evidence type="ECO:0000313" key="5">
    <source>
        <dbReference type="Proteomes" id="UP000233556"/>
    </source>
</evidence>
<comment type="subcellular location">
    <subcellularLocation>
        <location evidence="1">Membrane</location>
        <topology evidence="1">Peripheral membrane protein</topology>
    </subcellularLocation>
</comment>
<accession>A0A2I0TM87</accession>
<keyword evidence="2" id="KW-0472">Membrane</keyword>
<protein>
    <submittedName>
        <fullName evidence="4">Membrane-associated guanylate ww and pdz domain-containing protein 1</fullName>
    </submittedName>
</protein>
<dbReference type="PROSITE" id="PS50052">
    <property type="entry name" value="GUANYLATE_KINASE_2"/>
    <property type="match status" value="1"/>
</dbReference>
<dbReference type="Proteomes" id="UP000233556">
    <property type="component" value="Unassembled WGS sequence"/>
</dbReference>
<gene>
    <name evidence="4" type="ORF">llap_14778</name>
</gene>
<dbReference type="InterPro" id="IPR027417">
    <property type="entry name" value="P-loop_NTPase"/>
</dbReference>
<dbReference type="PANTHER" id="PTHR10316:SF12">
    <property type="entry name" value="MEMBRANE-ASSOCIATED GUANYLATE KINASE, WW AND PDZ DOMAIN-CONTAINING PROTEIN 1"/>
    <property type="match status" value="1"/>
</dbReference>
<reference evidence="5" key="2">
    <citation type="submission" date="2017-12" db="EMBL/GenBank/DDBJ databases">
        <title>Genome sequence of the Bar-tailed Godwit (Limosa lapponica baueri).</title>
        <authorList>
            <person name="Lima N.C.B."/>
            <person name="Parody-Merino A.M."/>
            <person name="Battley P.F."/>
            <person name="Fidler A.E."/>
            <person name="Prosdocimi F."/>
        </authorList>
    </citation>
    <scope>NUCLEOTIDE SEQUENCE [LARGE SCALE GENOMIC DNA]</scope>
</reference>
<evidence type="ECO:0000313" key="4">
    <source>
        <dbReference type="EMBL" id="PKU34918.1"/>
    </source>
</evidence>
<organism evidence="4 5">
    <name type="scientific">Limosa lapponica baueri</name>
    <dbReference type="NCBI Taxonomy" id="1758121"/>
    <lineage>
        <taxon>Eukaryota</taxon>
        <taxon>Metazoa</taxon>
        <taxon>Chordata</taxon>
        <taxon>Craniata</taxon>
        <taxon>Vertebrata</taxon>
        <taxon>Euteleostomi</taxon>
        <taxon>Archelosauria</taxon>
        <taxon>Archosauria</taxon>
        <taxon>Dinosauria</taxon>
        <taxon>Saurischia</taxon>
        <taxon>Theropoda</taxon>
        <taxon>Coelurosauria</taxon>
        <taxon>Aves</taxon>
        <taxon>Neognathae</taxon>
        <taxon>Neoaves</taxon>
        <taxon>Charadriiformes</taxon>
        <taxon>Scolopacidae</taxon>
        <taxon>Limosa</taxon>
    </lineage>
</organism>
<dbReference type="GO" id="GO:0005737">
    <property type="term" value="C:cytoplasm"/>
    <property type="evidence" value="ECO:0007669"/>
    <property type="project" value="TreeGrafter"/>
</dbReference>
<dbReference type="AlphaFoldDB" id="A0A2I0TM87"/>
<feature type="domain" description="Guanylate kinase-like" evidence="3">
    <location>
        <begin position="1"/>
        <end position="53"/>
    </location>
</feature>
<name>A0A2I0TM87_LIMLA</name>
<keyword evidence="5" id="KW-1185">Reference proteome</keyword>
<sequence>MGGLEVEGTTRPPREGEVPGVDYNFLTVEEFLELERSGTLLEVGTYEGADYSSPDPIPQDCEFHQHMITAAQAAPNLDDTN</sequence>
<dbReference type="InterPro" id="IPR020590">
    <property type="entry name" value="Guanylate_kinase_CS"/>
</dbReference>
<dbReference type="GO" id="GO:0016020">
    <property type="term" value="C:membrane"/>
    <property type="evidence" value="ECO:0007669"/>
    <property type="project" value="UniProtKB-SubCell"/>
</dbReference>
<dbReference type="InterPro" id="IPR008144">
    <property type="entry name" value="Guanylate_kin-like_dom"/>
</dbReference>
<dbReference type="GO" id="GO:0007165">
    <property type="term" value="P:signal transduction"/>
    <property type="evidence" value="ECO:0007669"/>
    <property type="project" value="TreeGrafter"/>
</dbReference>